<evidence type="ECO:0000313" key="11">
    <source>
        <dbReference type="Proteomes" id="UP000037326"/>
    </source>
</evidence>
<dbReference type="RefSeq" id="WP_049663546.1">
    <property type="nucleotide sequence ID" value="NZ_LFXJ01000003.1"/>
</dbReference>
<evidence type="ECO:0000256" key="4">
    <source>
        <dbReference type="ARBA" id="ARBA00023239"/>
    </source>
</evidence>
<dbReference type="GO" id="GO:0005737">
    <property type="term" value="C:cytoplasm"/>
    <property type="evidence" value="ECO:0007669"/>
    <property type="project" value="UniProtKB-SubCell"/>
</dbReference>
<evidence type="ECO:0000256" key="6">
    <source>
        <dbReference type="HAMAP-Rule" id="MF_00229"/>
    </source>
</evidence>
<dbReference type="GeneID" id="96597224"/>
<evidence type="ECO:0000256" key="8">
    <source>
        <dbReference type="RuleBase" id="RU004479"/>
    </source>
</evidence>
<dbReference type="Gene3D" id="1.20.200.10">
    <property type="entry name" value="Fumarase/aspartase (Central domain)"/>
    <property type="match status" value="1"/>
</dbReference>
<dbReference type="GO" id="GO:0019557">
    <property type="term" value="P:L-histidine catabolic process to glutamate and formate"/>
    <property type="evidence" value="ECO:0007669"/>
    <property type="project" value="UniProtKB-UniPathway"/>
</dbReference>
<feature type="modified residue" description="2,3-didehydroalanine (Ser)" evidence="6">
    <location>
        <position position="145"/>
    </location>
</feature>
<evidence type="ECO:0000256" key="9">
    <source>
        <dbReference type="RuleBase" id="RU004480"/>
    </source>
</evidence>
<dbReference type="Proteomes" id="UP000037326">
    <property type="component" value="Unassembled WGS sequence"/>
</dbReference>
<comment type="subcellular location">
    <subcellularLocation>
        <location evidence="6 9">Cytoplasm</location>
    </subcellularLocation>
</comment>
<dbReference type="SUPFAM" id="SSF48557">
    <property type="entry name" value="L-aspartase-like"/>
    <property type="match status" value="1"/>
</dbReference>
<dbReference type="PATRIC" id="fig|582475.4.peg.5198"/>
<dbReference type="InterPro" id="IPR022313">
    <property type="entry name" value="Phe/His_NH3-lyase_AS"/>
</dbReference>
<dbReference type="PROSITE" id="PS00488">
    <property type="entry name" value="PAL_HISTIDASE"/>
    <property type="match status" value="1"/>
</dbReference>
<name>A0A0K9FGK0_9BACI</name>
<dbReference type="InterPro" id="IPR024083">
    <property type="entry name" value="Fumarase/histidase_N"/>
</dbReference>
<dbReference type="PANTHER" id="PTHR10362">
    <property type="entry name" value="HISTIDINE AMMONIA-LYASE"/>
    <property type="match status" value="1"/>
</dbReference>
<dbReference type="EC" id="4.3.1.3" evidence="2 6"/>
<dbReference type="Gene3D" id="1.10.275.10">
    <property type="entry name" value="Fumarase/aspartase (N-terminal domain)"/>
    <property type="match status" value="1"/>
</dbReference>
<comment type="PTM">
    <text evidence="6">Contains an active site 4-methylidene-imidazol-5-one (MIO), which is formed autocatalytically by cyclization and dehydration of residues Ala-Ser-Gly.</text>
</comment>
<feature type="cross-link" description="5-imidazolinone (Ala-Gly)" evidence="6">
    <location>
        <begin position="144"/>
        <end position="146"/>
    </location>
</feature>
<dbReference type="GO" id="GO:0019556">
    <property type="term" value="P:L-histidine catabolic process to glutamate and formamide"/>
    <property type="evidence" value="ECO:0007669"/>
    <property type="project" value="UniProtKB-UniPathway"/>
</dbReference>
<protein>
    <recommendedName>
        <fullName evidence="2 6">Histidine ammonia-lyase</fullName>
        <shortName evidence="6">Histidase</shortName>
        <ecNumber evidence="2 6">4.3.1.3</ecNumber>
    </recommendedName>
</protein>
<sequence>MKSIIELDGKTLTRQQIGEIVDGSATVALSLDSVERIRLSRERIEKRLAEGQTIYGVNTGFGKLSNIKIEEEDIELLQLNLLRSDATGVGVPFPTDVVRAMMILRANALARGFSGIRLETVQLLLEFINNGVHPIVPSQGSVGASGDLAPLSHLALVLVGEGKAEFNGEVLSGSAALQQAGLTPVRLQAKEGLALVNGTQAMTGIGVLTVNEAERIGLAADMAASLTLEALKGITSAFDPALLAVRPHPELELVGGRIRKWLDGSKRVTKQGEIRMQDAYSLRCIPQVHGASWQSFFYAQDRVQTEMNATTDNPIVLESGEVLSGGHFHGQPIALAMDFLKVGVSEWANISERRTERMVNPQLNEGLPPFLATNPGLECGLMIAQYTAASIVSENKVLAHPSSVDSIPTSGNQEDHVSMGTTSARQVRQIVHNAALVIAIEMICASQAIHLDKAEEQLSPMTRKFLEKVREFCPPLLADQPIGDEIEALAQYLLTSDVLLNEYV</sequence>
<reference evidence="11" key="1">
    <citation type="submission" date="2015-07" db="EMBL/GenBank/DDBJ databases">
        <authorList>
            <consortium name="Consortium for Microbial Forensics and Genomics (microFORGE)"/>
            <person name="Knight B.M."/>
            <person name="Roberts D.P."/>
            <person name="Lin D."/>
            <person name="Hari K."/>
            <person name="Fletcher J."/>
            <person name="Melcher U."/>
            <person name="Blagden T."/>
            <person name="Winegar R.A."/>
        </authorList>
    </citation>
    <scope>NUCLEOTIDE SEQUENCE [LARGE SCALE GENOMIC DNA]</scope>
    <source>
        <strain evidence="11">DSM 23493</strain>
    </source>
</reference>
<dbReference type="Pfam" id="PF00221">
    <property type="entry name" value="Lyase_aromatic"/>
    <property type="match status" value="1"/>
</dbReference>
<evidence type="ECO:0000313" key="10">
    <source>
        <dbReference type="EMBL" id="KMY33377.1"/>
    </source>
</evidence>
<dbReference type="FunFam" id="1.20.200.10:FF:000003">
    <property type="entry name" value="Histidine ammonia-lyase"/>
    <property type="match status" value="1"/>
</dbReference>
<evidence type="ECO:0000256" key="7">
    <source>
        <dbReference type="RuleBase" id="RU003954"/>
    </source>
</evidence>
<evidence type="ECO:0000256" key="5">
    <source>
        <dbReference type="ARBA" id="ARBA00049269"/>
    </source>
</evidence>
<evidence type="ECO:0000256" key="3">
    <source>
        <dbReference type="ARBA" id="ARBA00022808"/>
    </source>
</evidence>
<organism evidence="10 11">
    <name type="scientific">Lysinibacillus xylanilyticus</name>
    <dbReference type="NCBI Taxonomy" id="582475"/>
    <lineage>
        <taxon>Bacteria</taxon>
        <taxon>Bacillati</taxon>
        <taxon>Bacillota</taxon>
        <taxon>Bacilli</taxon>
        <taxon>Bacillales</taxon>
        <taxon>Bacillaceae</taxon>
        <taxon>Lysinibacillus</taxon>
    </lineage>
</organism>
<dbReference type="InterPro" id="IPR001106">
    <property type="entry name" value="Aromatic_Lyase"/>
</dbReference>
<dbReference type="FunFam" id="1.10.275.10:FF:000005">
    <property type="entry name" value="Histidine ammonia-lyase"/>
    <property type="match status" value="1"/>
</dbReference>
<dbReference type="NCBIfam" id="TIGR01225">
    <property type="entry name" value="hutH"/>
    <property type="match status" value="1"/>
</dbReference>
<dbReference type="NCBIfam" id="NF006871">
    <property type="entry name" value="PRK09367.1"/>
    <property type="match status" value="1"/>
</dbReference>
<dbReference type="UniPathway" id="UPA00379">
    <property type="reaction ID" value="UER00549"/>
</dbReference>
<evidence type="ECO:0000256" key="2">
    <source>
        <dbReference type="ARBA" id="ARBA00012994"/>
    </source>
</evidence>
<dbReference type="HAMAP" id="MF_00229">
    <property type="entry name" value="His_ammonia_lyase"/>
    <property type="match status" value="1"/>
</dbReference>
<dbReference type="OrthoDB" id="9806955at2"/>
<dbReference type="CDD" id="cd00332">
    <property type="entry name" value="PAL-HAL"/>
    <property type="match status" value="1"/>
</dbReference>
<accession>A0A0K9FGK0</accession>
<gene>
    <name evidence="6" type="primary">hutH</name>
    <name evidence="10" type="ORF">ACZ11_02685</name>
</gene>
<dbReference type="InterPro" id="IPR005921">
    <property type="entry name" value="HutH"/>
</dbReference>
<dbReference type="EMBL" id="LFXJ01000003">
    <property type="protein sequence ID" value="KMY33377.1"/>
    <property type="molecule type" value="Genomic_DNA"/>
</dbReference>
<dbReference type="InterPro" id="IPR008948">
    <property type="entry name" value="L-Aspartase-like"/>
</dbReference>
<comment type="similarity">
    <text evidence="6 7">Belongs to the PAL/histidase family.</text>
</comment>
<keyword evidence="4 6" id="KW-0456">Lyase</keyword>
<evidence type="ECO:0000256" key="1">
    <source>
        <dbReference type="ARBA" id="ARBA00005113"/>
    </source>
</evidence>
<keyword evidence="6" id="KW-0963">Cytoplasm</keyword>
<comment type="caution">
    <text evidence="10">The sequence shown here is derived from an EMBL/GenBank/DDBJ whole genome shotgun (WGS) entry which is preliminary data.</text>
</comment>
<dbReference type="AlphaFoldDB" id="A0A0K9FGK0"/>
<proteinExistence type="inferred from homology"/>
<comment type="catalytic activity">
    <reaction evidence="5 6 8">
        <text>L-histidine = trans-urocanate + NH4(+)</text>
        <dbReference type="Rhea" id="RHEA:21232"/>
        <dbReference type="ChEBI" id="CHEBI:17771"/>
        <dbReference type="ChEBI" id="CHEBI:28938"/>
        <dbReference type="ChEBI" id="CHEBI:57595"/>
        <dbReference type="EC" id="4.3.1.3"/>
    </reaction>
</comment>
<comment type="pathway">
    <text evidence="1 6 8">Amino-acid degradation; L-histidine degradation into L-glutamate; N-formimidoyl-L-glutamate from L-histidine: step 1/3.</text>
</comment>
<keyword evidence="3 6" id="KW-0369">Histidine metabolism</keyword>
<dbReference type="GO" id="GO:0004397">
    <property type="term" value="F:histidine ammonia-lyase activity"/>
    <property type="evidence" value="ECO:0007669"/>
    <property type="project" value="UniProtKB-UniRule"/>
</dbReference>